<dbReference type="KEGG" id="gbn:GEOBRER4_11020"/>
<dbReference type="EMBL" id="AP023213">
    <property type="protein sequence ID" value="BCG46352.1"/>
    <property type="molecule type" value="Genomic_DNA"/>
</dbReference>
<evidence type="ECO:0008006" key="4">
    <source>
        <dbReference type="Google" id="ProtNLM"/>
    </source>
</evidence>
<proteinExistence type="predicted"/>
<dbReference type="AlphaFoldDB" id="A0A6S6LWL1"/>
<protein>
    <recommendedName>
        <fullName evidence="4">SH3 domain-containing protein</fullName>
    </recommendedName>
</protein>
<dbReference type="RefSeq" id="WP_185244577.1">
    <property type="nucleotide sequence ID" value="NZ_AP023213.1"/>
</dbReference>
<dbReference type="Proteomes" id="UP000515472">
    <property type="component" value="Chromosome"/>
</dbReference>
<evidence type="ECO:0000313" key="2">
    <source>
        <dbReference type="EMBL" id="BCG46352.1"/>
    </source>
</evidence>
<evidence type="ECO:0000313" key="3">
    <source>
        <dbReference type="Proteomes" id="UP000515472"/>
    </source>
</evidence>
<name>A0A6S6LWL1_9BACT</name>
<sequence length="175" mass="18851">MRVLAMFLFIAIAVPCRAEDPLESLNSVADALSTMERTLKVREENRSVEAALAEAATLRLPADDHLYFVADEELGSNGWLGVRPCTEEVAVPDEPEAPTSCVRQPDGTVVMGSHYWKSHPASPGDLRPGALVVVRDQSGDGWILARVTDLASVEKGEVGVSAPFTAQLKGLRLVE</sequence>
<evidence type="ECO:0000256" key="1">
    <source>
        <dbReference type="SAM" id="SignalP"/>
    </source>
</evidence>
<feature type="chain" id="PRO_5027730077" description="SH3 domain-containing protein" evidence="1">
    <location>
        <begin position="19"/>
        <end position="175"/>
    </location>
</feature>
<reference evidence="2 3" key="1">
    <citation type="submission" date="2020-06" db="EMBL/GenBank/DDBJ databases">
        <title>Interaction of electrochemicaly active bacteria, Geobacter bremensis R4 on different carbon anode.</title>
        <authorList>
            <person name="Meng L."/>
            <person name="Yoshida N."/>
        </authorList>
    </citation>
    <scope>NUCLEOTIDE SEQUENCE [LARGE SCALE GENOMIC DNA]</scope>
    <source>
        <strain evidence="2 3">R4</strain>
    </source>
</reference>
<feature type="signal peptide" evidence="1">
    <location>
        <begin position="1"/>
        <end position="18"/>
    </location>
</feature>
<keyword evidence="3" id="KW-1185">Reference proteome</keyword>
<keyword evidence="1" id="KW-0732">Signal</keyword>
<gene>
    <name evidence="2" type="ORF">GEOBRER4_n1145</name>
</gene>
<organism evidence="2 3">
    <name type="scientific">Citrifermentans bremense</name>
    <dbReference type="NCBI Taxonomy" id="60035"/>
    <lineage>
        <taxon>Bacteria</taxon>
        <taxon>Pseudomonadati</taxon>
        <taxon>Thermodesulfobacteriota</taxon>
        <taxon>Desulfuromonadia</taxon>
        <taxon>Geobacterales</taxon>
        <taxon>Geobacteraceae</taxon>
        <taxon>Citrifermentans</taxon>
    </lineage>
</organism>
<accession>A0A6S6LWL1</accession>